<dbReference type="PANTHER" id="PTHR24286">
    <property type="entry name" value="CYTOCHROME P450 26"/>
    <property type="match status" value="1"/>
</dbReference>
<keyword evidence="10" id="KW-1185">Reference proteome</keyword>
<comment type="similarity">
    <text evidence="2 8">Belongs to the cytochrome P450 family.</text>
</comment>
<dbReference type="Pfam" id="PF00067">
    <property type="entry name" value="p450"/>
    <property type="match status" value="1"/>
</dbReference>
<evidence type="ECO:0000313" key="10">
    <source>
        <dbReference type="Proteomes" id="UP000593575"/>
    </source>
</evidence>
<dbReference type="InterPro" id="IPR017972">
    <property type="entry name" value="Cyt_P450_CS"/>
</dbReference>
<evidence type="ECO:0000256" key="8">
    <source>
        <dbReference type="RuleBase" id="RU000461"/>
    </source>
</evidence>
<comment type="subcellular location">
    <subcellularLocation>
        <location evidence="1">Membrane</location>
        <topology evidence="1">Single-pass membrane protein</topology>
    </subcellularLocation>
</comment>
<name>A0A7J9JQ77_9ROSI</name>
<evidence type="ECO:0000256" key="5">
    <source>
        <dbReference type="ARBA" id="ARBA00022989"/>
    </source>
</evidence>
<dbReference type="Gene3D" id="1.10.630.10">
    <property type="entry name" value="Cytochrome P450"/>
    <property type="match status" value="1"/>
</dbReference>
<dbReference type="GO" id="GO:0004497">
    <property type="term" value="F:monooxygenase activity"/>
    <property type="evidence" value="ECO:0007669"/>
    <property type="project" value="UniProtKB-KW"/>
</dbReference>
<keyword evidence="5" id="KW-1133">Transmembrane helix</keyword>
<keyword evidence="5" id="KW-0472">Membrane</keyword>
<keyword evidence="7 8" id="KW-0349">Heme</keyword>
<keyword evidence="8" id="KW-0560">Oxidoreductase</keyword>
<dbReference type="InterPro" id="IPR001128">
    <property type="entry name" value="Cyt_P450"/>
</dbReference>
<dbReference type="GO" id="GO:0005506">
    <property type="term" value="F:iron ion binding"/>
    <property type="evidence" value="ECO:0007669"/>
    <property type="project" value="InterPro"/>
</dbReference>
<protein>
    <recommendedName>
        <fullName evidence="11">Beta-amyrin 28-oxidase-like</fullName>
    </recommendedName>
</protein>
<keyword evidence="8" id="KW-0503">Monooxygenase</keyword>
<evidence type="ECO:0000256" key="7">
    <source>
        <dbReference type="PIRSR" id="PIRSR602401-1"/>
    </source>
</evidence>
<dbReference type="GO" id="GO:0016705">
    <property type="term" value="F:oxidoreductase activity, acting on paired donors, with incorporation or reduction of molecular oxygen"/>
    <property type="evidence" value="ECO:0007669"/>
    <property type="project" value="InterPro"/>
</dbReference>
<evidence type="ECO:0000256" key="1">
    <source>
        <dbReference type="ARBA" id="ARBA00004167"/>
    </source>
</evidence>
<sequence>MAEQMEIARSKKEGEMLNWEDIKKMKYSWNVACEVMRLAPPLQGAFREAITDFTFAGFSIPKGWKLHWNVNSTHKNPECFPEPEKFEPARFEGSGPAPYTFVPFGGGPRMCPGKEYARLEVLVFMHNVIKRFNWEKLIPDEMIIVDPLPMPAKGLPVRLLPH</sequence>
<comment type="caution">
    <text evidence="9">The sequence shown here is derived from an EMBL/GenBank/DDBJ whole genome shotgun (WGS) entry which is preliminary data.</text>
</comment>
<evidence type="ECO:0000256" key="2">
    <source>
        <dbReference type="ARBA" id="ARBA00010617"/>
    </source>
</evidence>
<proteinExistence type="inferred from homology"/>
<evidence type="ECO:0000313" key="9">
    <source>
        <dbReference type="EMBL" id="MBA0836305.1"/>
    </source>
</evidence>
<evidence type="ECO:0000256" key="4">
    <source>
        <dbReference type="ARBA" id="ARBA00022723"/>
    </source>
</evidence>
<dbReference type="Proteomes" id="UP000593575">
    <property type="component" value="Unassembled WGS sequence"/>
</dbReference>
<feature type="binding site" description="axial binding residue" evidence="7">
    <location>
        <position position="111"/>
    </location>
    <ligand>
        <name>heme</name>
        <dbReference type="ChEBI" id="CHEBI:30413"/>
    </ligand>
    <ligandPart>
        <name>Fe</name>
        <dbReference type="ChEBI" id="CHEBI:18248"/>
    </ligandPart>
</feature>
<keyword evidence="4 7" id="KW-0479">Metal-binding</keyword>
<dbReference type="InterPro" id="IPR036396">
    <property type="entry name" value="Cyt_P450_sf"/>
</dbReference>
<dbReference type="PRINTS" id="PR00463">
    <property type="entry name" value="EP450I"/>
</dbReference>
<accession>A0A7J9JQ77</accession>
<dbReference type="PROSITE" id="PS00086">
    <property type="entry name" value="CYTOCHROME_P450"/>
    <property type="match status" value="1"/>
</dbReference>
<reference evidence="9 10" key="1">
    <citation type="journal article" date="2019" name="Genome Biol. Evol.">
        <title>Insights into the evolution of the New World diploid cottons (Gossypium, subgenus Houzingenia) based on genome sequencing.</title>
        <authorList>
            <person name="Grover C.E."/>
            <person name="Arick M.A. 2nd"/>
            <person name="Thrash A."/>
            <person name="Conover J.L."/>
            <person name="Sanders W.S."/>
            <person name="Peterson D.G."/>
            <person name="Frelichowski J.E."/>
            <person name="Scheffler J.A."/>
            <person name="Scheffler B.E."/>
            <person name="Wendel J.F."/>
        </authorList>
    </citation>
    <scope>NUCLEOTIDE SEQUENCE [LARGE SCALE GENOMIC DNA]</scope>
    <source>
        <strain evidence="9">6</strain>
        <tissue evidence="9">Leaf</tissue>
    </source>
</reference>
<evidence type="ECO:0000256" key="3">
    <source>
        <dbReference type="ARBA" id="ARBA00022692"/>
    </source>
</evidence>
<dbReference type="InterPro" id="IPR002401">
    <property type="entry name" value="Cyt_P450_E_grp-I"/>
</dbReference>
<dbReference type="GO" id="GO:0016125">
    <property type="term" value="P:sterol metabolic process"/>
    <property type="evidence" value="ECO:0007669"/>
    <property type="project" value="TreeGrafter"/>
</dbReference>
<dbReference type="AlphaFoldDB" id="A0A7J9JQ77"/>
<gene>
    <name evidence="9" type="ORF">Goarm_008532</name>
</gene>
<keyword evidence="6 7" id="KW-0408">Iron</keyword>
<keyword evidence="3" id="KW-0812">Transmembrane</keyword>
<evidence type="ECO:0008006" key="11">
    <source>
        <dbReference type="Google" id="ProtNLM"/>
    </source>
</evidence>
<dbReference type="PANTHER" id="PTHR24286:SF297">
    <property type="entry name" value="BETA-AMYRIN 28-OXIDASE-LIKE"/>
    <property type="match status" value="1"/>
</dbReference>
<dbReference type="GO" id="GO:0020037">
    <property type="term" value="F:heme binding"/>
    <property type="evidence" value="ECO:0007669"/>
    <property type="project" value="InterPro"/>
</dbReference>
<dbReference type="GO" id="GO:0016020">
    <property type="term" value="C:membrane"/>
    <property type="evidence" value="ECO:0007669"/>
    <property type="project" value="UniProtKB-SubCell"/>
</dbReference>
<organism evidence="9 10">
    <name type="scientific">Gossypium armourianum</name>
    <dbReference type="NCBI Taxonomy" id="34283"/>
    <lineage>
        <taxon>Eukaryota</taxon>
        <taxon>Viridiplantae</taxon>
        <taxon>Streptophyta</taxon>
        <taxon>Embryophyta</taxon>
        <taxon>Tracheophyta</taxon>
        <taxon>Spermatophyta</taxon>
        <taxon>Magnoliopsida</taxon>
        <taxon>eudicotyledons</taxon>
        <taxon>Gunneridae</taxon>
        <taxon>Pentapetalae</taxon>
        <taxon>rosids</taxon>
        <taxon>malvids</taxon>
        <taxon>Malvales</taxon>
        <taxon>Malvaceae</taxon>
        <taxon>Malvoideae</taxon>
        <taxon>Gossypium</taxon>
    </lineage>
</organism>
<dbReference type="SUPFAM" id="SSF48264">
    <property type="entry name" value="Cytochrome P450"/>
    <property type="match status" value="1"/>
</dbReference>
<evidence type="ECO:0000256" key="6">
    <source>
        <dbReference type="ARBA" id="ARBA00023004"/>
    </source>
</evidence>
<dbReference type="EMBL" id="JABFAE010000009">
    <property type="protein sequence ID" value="MBA0836305.1"/>
    <property type="molecule type" value="Genomic_DNA"/>
</dbReference>
<comment type="cofactor">
    <cofactor evidence="7">
        <name>heme</name>
        <dbReference type="ChEBI" id="CHEBI:30413"/>
    </cofactor>
</comment>